<gene>
    <name evidence="4" type="ORF">H2200_008590</name>
</gene>
<evidence type="ECO:0000256" key="3">
    <source>
        <dbReference type="ARBA" id="ARBA00023235"/>
    </source>
</evidence>
<dbReference type="GO" id="GO:0004165">
    <property type="term" value="F:delta(3)-delta(2)-enoyl-CoA isomerase activity"/>
    <property type="evidence" value="ECO:0007669"/>
    <property type="project" value="UniProtKB-ARBA"/>
</dbReference>
<proteinExistence type="predicted"/>
<dbReference type="Gene3D" id="3.90.226.10">
    <property type="entry name" value="2-enoyl-CoA Hydratase, Chain A, domain 1"/>
    <property type="match status" value="1"/>
</dbReference>
<dbReference type="CDD" id="cd06558">
    <property type="entry name" value="crotonase-like"/>
    <property type="match status" value="1"/>
</dbReference>
<keyword evidence="5" id="KW-1185">Reference proteome</keyword>
<dbReference type="PANTHER" id="PTHR43684:SF1">
    <property type="entry name" value="ENOYL-COA DELTA ISOMERASE 2"/>
    <property type="match status" value="1"/>
</dbReference>
<dbReference type="GO" id="GO:0005777">
    <property type="term" value="C:peroxisome"/>
    <property type="evidence" value="ECO:0007669"/>
    <property type="project" value="UniProtKB-SubCell"/>
</dbReference>
<dbReference type="InterPro" id="IPR029045">
    <property type="entry name" value="ClpP/crotonase-like_dom_sf"/>
</dbReference>
<dbReference type="InterPro" id="IPR014748">
    <property type="entry name" value="Enoyl-CoA_hydra_C"/>
</dbReference>
<dbReference type="AlphaFoldDB" id="A0AA38X4C0"/>
<accession>A0AA38X4C0</accession>
<protein>
    <submittedName>
        <fullName evidence="4">Uncharacterized protein</fullName>
    </submittedName>
</protein>
<evidence type="ECO:0000313" key="4">
    <source>
        <dbReference type="EMBL" id="KAJ9606582.1"/>
    </source>
</evidence>
<dbReference type="InterPro" id="IPR001753">
    <property type="entry name" value="Enoyl-CoA_hydra/iso"/>
</dbReference>
<evidence type="ECO:0000256" key="2">
    <source>
        <dbReference type="ARBA" id="ARBA00023140"/>
    </source>
</evidence>
<sequence>MSLPTLSAVKIQLQNGVALITDYNAQLINCPKPLICAVNGPCAGYGMSTLALFDIVYSVPQAYFFVPFVKWGLIAEGGSSISFVATMGYQKAAWLILTGERIGAVELENAGLISKILPEEDFLQSVLAKAELMAQSPPETLEINKEIIRAPMRQALLDANDRECEMLRRQMAGEESKVALRAFAEEQEKKKRARSTPKL</sequence>
<reference evidence="4" key="1">
    <citation type="submission" date="2022-10" db="EMBL/GenBank/DDBJ databases">
        <title>Culturing micro-colonial fungi from biological soil crusts in the Mojave desert and describing Neophaeococcomyces mojavensis, and introducing the new genera and species Taxawa tesnikishii.</title>
        <authorList>
            <person name="Kurbessoian T."/>
            <person name="Stajich J.E."/>
        </authorList>
    </citation>
    <scope>NUCLEOTIDE SEQUENCE</scope>
    <source>
        <strain evidence="4">TK_41</strain>
    </source>
</reference>
<comment type="subcellular location">
    <subcellularLocation>
        <location evidence="1">Peroxisome</location>
    </subcellularLocation>
</comment>
<dbReference type="InterPro" id="IPR051053">
    <property type="entry name" value="ECH/Chromodomain_protein"/>
</dbReference>
<dbReference type="EMBL" id="JAPDRK010000013">
    <property type="protein sequence ID" value="KAJ9606582.1"/>
    <property type="molecule type" value="Genomic_DNA"/>
</dbReference>
<evidence type="ECO:0000256" key="1">
    <source>
        <dbReference type="ARBA" id="ARBA00004275"/>
    </source>
</evidence>
<dbReference type="SUPFAM" id="SSF52096">
    <property type="entry name" value="ClpP/crotonase"/>
    <property type="match status" value="1"/>
</dbReference>
<dbReference type="Gene3D" id="1.10.12.10">
    <property type="entry name" value="Lyase 2-enoyl-coa Hydratase, Chain A, domain 2"/>
    <property type="match status" value="1"/>
</dbReference>
<dbReference type="Pfam" id="PF00378">
    <property type="entry name" value="ECH_1"/>
    <property type="match status" value="1"/>
</dbReference>
<keyword evidence="3" id="KW-0413">Isomerase</keyword>
<comment type="caution">
    <text evidence="4">The sequence shown here is derived from an EMBL/GenBank/DDBJ whole genome shotgun (WGS) entry which is preliminary data.</text>
</comment>
<organism evidence="4 5">
    <name type="scientific">Cladophialophora chaetospira</name>
    <dbReference type="NCBI Taxonomy" id="386627"/>
    <lineage>
        <taxon>Eukaryota</taxon>
        <taxon>Fungi</taxon>
        <taxon>Dikarya</taxon>
        <taxon>Ascomycota</taxon>
        <taxon>Pezizomycotina</taxon>
        <taxon>Eurotiomycetes</taxon>
        <taxon>Chaetothyriomycetidae</taxon>
        <taxon>Chaetothyriales</taxon>
        <taxon>Herpotrichiellaceae</taxon>
        <taxon>Cladophialophora</taxon>
    </lineage>
</organism>
<keyword evidence="2" id="KW-0576">Peroxisome</keyword>
<evidence type="ECO:0000313" key="5">
    <source>
        <dbReference type="Proteomes" id="UP001172673"/>
    </source>
</evidence>
<dbReference type="Proteomes" id="UP001172673">
    <property type="component" value="Unassembled WGS sequence"/>
</dbReference>
<dbReference type="PANTHER" id="PTHR43684">
    <property type="match status" value="1"/>
</dbReference>
<name>A0AA38X4C0_9EURO</name>